<dbReference type="GO" id="GO:0043169">
    <property type="term" value="F:cation binding"/>
    <property type="evidence" value="ECO:0007669"/>
    <property type="project" value="InterPro"/>
</dbReference>
<dbReference type="Gene3D" id="2.60.40.10">
    <property type="entry name" value="Immunoglobulins"/>
    <property type="match status" value="1"/>
</dbReference>
<evidence type="ECO:0000256" key="1">
    <source>
        <dbReference type="ARBA" id="ARBA00008061"/>
    </source>
</evidence>
<feature type="domain" description="Glycosyl hydrolase family 13 catalytic" evidence="8">
    <location>
        <begin position="29"/>
        <end position="350"/>
    </location>
</feature>
<keyword evidence="7" id="KW-0732">Signal</keyword>
<evidence type="ECO:0000259" key="8">
    <source>
        <dbReference type="SMART" id="SM00642"/>
    </source>
</evidence>
<comment type="caution">
    <text evidence="9">The sequence shown here is derived from an EMBL/GenBank/DDBJ whole genome shotgun (WGS) entry which is preliminary data.</text>
</comment>
<dbReference type="SMART" id="SM00642">
    <property type="entry name" value="Aamy"/>
    <property type="match status" value="1"/>
</dbReference>
<evidence type="ECO:0000256" key="6">
    <source>
        <dbReference type="RuleBase" id="RU361134"/>
    </source>
</evidence>
<protein>
    <recommendedName>
        <fullName evidence="6">Alpha-amylase</fullName>
        <ecNumber evidence="6">3.2.1.1</ecNumber>
    </recommendedName>
</protein>
<dbReference type="Proteomes" id="UP000029556">
    <property type="component" value="Unassembled WGS sequence"/>
</dbReference>
<keyword evidence="2 6" id="KW-0378">Hydrolase</keyword>
<feature type="chain" id="PRO_5001916790" description="Alpha-amylase" evidence="7">
    <location>
        <begin position="21"/>
        <end position="595"/>
    </location>
</feature>
<dbReference type="Pfam" id="PF00128">
    <property type="entry name" value="Alpha-amylase"/>
    <property type="match status" value="1"/>
</dbReference>
<dbReference type="GO" id="GO:0005975">
    <property type="term" value="P:carbohydrate metabolic process"/>
    <property type="evidence" value="ECO:0007669"/>
    <property type="project" value="InterPro"/>
</dbReference>
<evidence type="ECO:0000256" key="7">
    <source>
        <dbReference type="SAM" id="SignalP"/>
    </source>
</evidence>
<dbReference type="InterPro" id="IPR017853">
    <property type="entry name" value="GH"/>
</dbReference>
<evidence type="ECO:0000256" key="5">
    <source>
        <dbReference type="RuleBase" id="RU003615"/>
    </source>
</evidence>
<evidence type="ECO:0000256" key="2">
    <source>
        <dbReference type="ARBA" id="ARBA00022801"/>
    </source>
</evidence>
<dbReference type="EMBL" id="JRNN01000034">
    <property type="protein sequence ID" value="KGF35912.1"/>
    <property type="molecule type" value="Genomic_DNA"/>
</dbReference>
<dbReference type="EC" id="3.2.1.1" evidence="6"/>
<proteinExistence type="inferred from homology"/>
<dbReference type="PANTHER" id="PTHR43447">
    <property type="entry name" value="ALPHA-AMYLASE"/>
    <property type="match status" value="1"/>
</dbReference>
<evidence type="ECO:0000256" key="4">
    <source>
        <dbReference type="ARBA" id="ARBA00023295"/>
    </source>
</evidence>
<feature type="signal peptide" evidence="7">
    <location>
        <begin position="1"/>
        <end position="20"/>
    </location>
</feature>
<dbReference type="GO" id="GO:0004556">
    <property type="term" value="F:alpha-amylase activity"/>
    <property type="evidence" value="ECO:0007669"/>
    <property type="project" value="UniProtKB-UniRule"/>
</dbReference>
<comment type="catalytic activity">
    <reaction evidence="6">
        <text>Endohydrolysis of (1-&gt;4)-alpha-D-glucosidic linkages in polysaccharides containing three or more (1-&gt;4)-alpha-linked D-glucose units.</text>
        <dbReference type="EC" id="3.2.1.1"/>
    </reaction>
</comment>
<dbReference type="Gene3D" id="3.20.20.80">
    <property type="entry name" value="Glycosidases"/>
    <property type="match status" value="1"/>
</dbReference>
<evidence type="ECO:0000313" key="9">
    <source>
        <dbReference type="EMBL" id="KGF35912.1"/>
    </source>
</evidence>
<organism evidence="9 10">
    <name type="scientific">Hoylesella buccalis DNF00853</name>
    <dbReference type="NCBI Taxonomy" id="1401074"/>
    <lineage>
        <taxon>Bacteria</taxon>
        <taxon>Pseudomonadati</taxon>
        <taxon>Bacteroidota</taxon>
        <taxon>Bacteroidia</taxon>
        <taxon>Bacteroidales</taxon>
        <taxon>Prevotellaceae</taxon>
        <taxon>Hoylesella</taxon>
    </lineage>
</organism>
<dbReference type="InterPro" id="IPR013783">
    <property type="entry name" value="Ig-like_fold"/>
</dbReference>
<evidence type="ECO:0000313" key="10">
    <source>
        <dbReference type="Proteomes" id="UP000029556"/>
    </source>
</evidence>
<dbReference type="SUPFAM" id="SSF51445">
    <property type="entry name" value="(Trans)glycosidases"/>
    <property type="match status" value="1"/>
</dbReference>
<accession>A0A096AZB5</accession>
<dbReference type="InterPro" id="IPR006047">
    <property type="entry name" value="GH13_cat_dom"/>
</dbReference>
<gene>
    <name evidence="9" type="ORF">HMPREF2137_03365</name>
</gene>
<dbReference type="PRINTS" id="PR00110">
    <property type="entry name" value="ALPHAAMYLASE"/>
</dbReference>
<dbReference type="InterPro" id="IPR006046">
    <property type="entry name" value="Alpha_amylase"/>
</dbReference>
<dbReference type="OrthoDB" id="9806009at2"/>
<comment type="similarity">
    <text evidence="1 5">Belongs to the glycosyl hydrolase 13 family.</text>
</comment>
<dbReference type="RefSeq" id="WP_036872081.1">
    <property type="nucleotide sequence ID" value="NZ_JRNN01000034.1"/>
</dbReference>
<dbReference type="CDD" id="cd11314">
    <property type="entry name" value="AmyAc_arch_bac_plant_AmyA"/>
    <property type="match status" value="1"/>
</dbReference>
<evidence type="ECO:0000256" key="3">
    <source>
        <dbReference type="ARBA" id="ARBA00023277"/>
    </source>
</evidence>
<sequence>MKLFKTFLFLFLAIPAPFFAQGWPKDYKGVMLQAFYWDSYSDTQWTNLESQADELSQYFDLIWVPQSGYCNKLQDQMGYAPIWWFNHKSAFGTEDQLRKMIKTFKEKGTGIIEDVVINHRNGNTNWCNFPEETWKGQTMHWSLADICQNDDGGNTKRNGYDVSGAMDTGDDFSGCRDLDHTSDNVRKNVKLYLRFLKEELGYTGFRYDMVKGFSAKYIGEYNASAQPTYSVGEYWDGDPAKLKSWLDGTKVDGKIQSAAFDFALKYYIKDALGSGQWNRLDGDCPAKDPAYSRYAVTFVDNHDTDRDNNRLVANYIAANAYIMAMPGTPCVFLTHWKQYKTQLKKLILARKAAGISNQSAILKSERHGNGYIVNVRGEKGNVLLALGTPDSYDANGYKIAVEGDGYKYYVADNVDISAVQAIADEEPQAFTPPAFCTIDNDERCAFFEAPSFWTGTVNCWQWDQKANYTGGSWPGVACRYVGTTKAGNKVYKWSWNKQTKPANNPDAGIIFNCDNGSKQTANLEFVNGGYYDFTSGKKGVVTGINKVISTQTDQRKVNVYALDGRLVRSQVSENKSLQGLQRGVYVVNRRKLFVR</sequence>
<keyword evidence="3 6" id="KW-0119">Carbohydrate metabolism</keyword>
<reference evidence="9 10" key="1">
    <citation type="submission" date="2014-07" db="EMBL/GenBank/DDBJ databases">
        <authorList>
            <person name="McCorrison J."/>
            <person name="Sanka R."/>
            <person name="Torralba M."/>
            <person name="Gillis M."/>
            <person name="Haft D.H."/>
            <person name="Methe B."/>
            <person name="Sutton G."/>
            <person name="Nelson K.E."/>
        </authorList>
    </citation>
    <scope>NUCLEOTIDE SEQUENCE [LARGE SCALE GENOMIC DNA]</scope>
    <source>
        <strain evidence="9 10">DNF00853</strain>
    </source>
</reference>
<keyword evidence="4 6" id="KW-0326">Glycosidase</keyword>
<dbReference type="AlphaFoldDB" id="A0A096AZB5"/>
<name>A0A096AZB5_9BACT</name>